<dbReference type="PANTHER" id="PTHR46720">
    <property type="entry name" value="HYDROXYLASE, PUTATIVE (AFU_ORTHOLOGUE AFUA_3G01460)-RELATED"/>
    <property type="match status" value="1"/>
</dbReference>
<dbReference type="PANTHER" id="PTHR46720:SF3">
    <property type="entry name" value="FAD-BINDING DOMAIN-CONTAINING PROTEIN-RELATED"/>
    <property type="match status" value="1"/>
</dbReference>
<evidence type="ECO:0000313" key="4">
    <source>
        <dbReference type="EMBL" id="KEF53973.1"/>
    </source>
</evidence>
<dbReference type="AlphaFoldDB" id="A0A072P3W1"/>
<keyword evidence="1" id="KW-0285">Flavoprotein</keyword>
<evidence type="ECO:0000313" key="5">
    <source>
        <dbReference type="Proteomes" id="UP000027920"/>
    </source>
</evidence>
<dbReference type="VEuPathDB" id="FungiDB:A1O9_09768"/>
<dbReference type="InterPro" id="IPR051104">
    <property type="entry name" value="FAD_monoxygenase"/>
</dbReference>
<dbReference type="OrthoDB" id="417877at2759"/>
<dbReference type="GeneID" id="25284676"/>
<dbReference type="EMBL" id="AMGV01000011">
    <property type="protein sequence ID" value="KEF53973.1"/>
    <property type="molecule type" value="Genomic_DNA"/>
</dbReference>
<sequence>MGVNIGELGTPCHTTFRSVKAHIRAEVQLPDEVLKGYGGDLTGLLRPDLYLRMLEAIPPGTIEFNRGITAIEDNGDFIKLLFPDGTSFETALLIGADGIDSIIRQRLWGEPPKRAHNLRIVGGVTFNEEVATAQNEVT</sequence>
<dbReference type="InterPro" id="IPR036188">
    <property type="entry name" value="FAD/NAD-bd_sf"/>
</dbReference>
<organism evidence="4 5">
    <name type="scientific">Exophiala aquamarina CBS 119918</name>
    <dbReference type="NCBI Taxonomy" id="1182545"/>
    <lineage>
        <taxon>Eukaryota</taxon>
        <taxon>Fungi</taxon>
        <taxon>Dikarya</taxon>
        <taxon>Ascomycota</taxon>
        <taxon>Pezizomycotina</taxon>
        <taxon>Eurotiomycetes</taxon>
        <taxon>Chaetothyriomycetidae</taxon>
        <taxon>Chaetothyriales</taxon>
        <taxon>Herpotrichiellaceae</taxon>
        <taxon>Exophiala</taxon>
    </lineage>
</organism>
<protein>
    <recommendedName>
        <fullName evidence="6">FAD-binding domain-containing protein</fullName>
    </recommendedName>
</protein>
<dbReference type="GO" id="GO:0044550">
    <property type="term" value="P:secondary metabolite biosynthetic process"/>
    <property type="evidence" value="ECO:0007669"/>
    <property type="project" value="TreeGrafter"/>
</dbReference>
<evidence type="ECO:0008006" key="6">
    <source>
        <dbReference type="Google" id="ProtNLM"/>
    </source>
</evidence>
<dbReference type="SUPFAM" id="SSF51905">
    <property type="entry name" value="FAD/NAD(P)-binding domain"/>
    <property type="match status" value="1"/>
</dbReference>
<keyword evidence="2" id="KW-0274">FAD</keyword>
<dbReference type="Proteomes" id="UP000027920">
    <property type="component" value="Unassembled WGS sequence"/>
</dbReference>
<comment type="caution">
    <text evidence="4">The sequence shown here is derived from an EMBL/GenBank/DDBJ whole genome shotgun (WGS) entry which is preliminary data.</text>
</comment>
<proteinExistence type="predicted"/>
<evidence type="ECO:0000256" key="1">
    <source>
        <dbReference type="ARBA" id="ARBA00022630"/>
    </source>
</evidence>
<evidence type="ECO:0000256" key="2">
    <source>
        <dbReference type="ARBA" id="ARBA00022827"/>
    </source>
</evidence>
<keyword evidence="3" id="KW-0560">Oxidoreductase</keyword>
<dbReference type="STRING" id="1182545.A0A072P3W1"/>
<dbReference type="HOGENOM" id="CLU_1855273_0_0_1"/>
<gene>
    <name evidence="4" type="ORF">A1O9_09768</name>
</gene>
<reference evidence="4 5" key="1">
    <citation type="submission" date="2013-03" db="EMBL/GenBank/DDBJ databases">
        <title>The Genome Sequence of Exophiala aquamarina CBS 119918.</title>
        <authorList>
            <consortium name="The Broad Institute Genomics Platform"/>
            <person name="Cuomo C."/>
            <person name="de Hoog S."/>
            <person name="Gorbushina A."/>
            <person name="Walker B."/>
            <person name="Young S.K."/>
            <person name="Zeng Q."/>
            <person name="Gargeya S."/>
            <person name="Fitzgerald M."/>
            <person name="Haas B."/>
            <person name="Abouelleil A."/>
            <person name="Allen A.W."/>
            <person name="Alvarado L."/>
            <person name="Arachchi H.M."/>
            <person name="Berlin A.M."/>
            <person name="Chapman S.B."/>
            <person name="Gainer-Dewar J."/>
            <person name="Goldberg J."/>
            <person name="Griggs A."/>
            <person name="Gujja S."/>
            <person name="Hansen M."/>
            <person name="Howarth C."/>
            <person name="Imamovic A."/>
            <person name="Ireland A."/>
            <person name="Larimer J."/>
            <person name="McCowan C."/>
            <person name="Murphy C."/>
            <person name="Pearson M."/>
            <person name="Poon T.W."/>
            <person name="Priest M."/>
            <person name="Roberts A."/>
            <person name="Saif S."/>
            <person name="Shea T."/>
            <person name="Sisk P."/>
            <person name="Sykes S."/>
            <person name="Wortman J."/>
            <person name="Nusbaum C."/>
            <person name="Birren B."/>
        </authorList>
    </citation>
    <scope>NUCLEOTIDE SEQUENCE [LARGE SCALE GENOMIC DNA]</scope>
    <source>
        <strain evidence="4 5">CBS 119918</strain>
    </source>
</reference>
<dbReference type="GO" id="GO:0016491">
    <property type="term" value="F:oxidoreductase activity"/>
    <property type="evidence" value="ECO:0007669"/>
    <property type="project" value="UniProtKB-KW"/>
</dbReference>
<evidence type="ECO:0000256" key="3">
    <source>
        <dbReference type="ARBA" id="ARBA00023002"/>
    </source>
</evidence>
<dbReference type="RefSeq" id="XP_013256563.1">
    <property type="nucleotide sequence ID" value="XM_013401109.1"/>
</dbReference>
<dbReference type="Gene3D" id="3.50.50.60">
    <property type="entry name" value="FAD/NAD(P)-binding domain"/>
    <property type="match status" value="1"/>
</dbReference>
<keyword evidence="5" id="KW-1185">Reference proteome</keyword>
<accession>A0A072P3W1</accession>
<name>A0A072P3W1_9EURO</name>